<protein>
    <recommendedName>
        <fullName evidence="2">Urease accessory protein UreH-like transmembrane domain-containing protein</fullName>
    </recommendedName>
</protein>
<dbReference type="Pfam" id="PF13386">
    <property type="entry name" value="DsbD_2"/>
    <property type="match status" value="1"/>
</dbReference>
<feature type="transmembrane region" description="Helical" evidence="1">
    <location>
        <begin position="206"/>
        <end position="224"/>
    </location>
</feature>
<reference evidence="3 4" key="1">
    <citation type="submission" date="2011-09" db="EMBL/GenBank/DDBJ databases">
        <title>Complete sequence of chromosome of Thioflavicoccus mobilis 8321.</title>
        <authorList>
            <consortium name="US DOE Joint Genome Institute"/>
            <person name="Lucas S."/>
            <person name="Han J."/>
            <person name="Lapidus A."/>
            <person name="Cheng J.-F."/>
            <person name="Goodwin L."/>
            <person name="Pitluck S."/>
            <person name="Peters L."/>
            <person name="Ovchinnikova G."/>
            <person name="Lu M."/>
            <person name="Detter J.C."/>
            <person name="Han C."/>
            <person name="Tapia R."/>
            <person name="Land M."/>
            <person name="Hauser L."/>
            <person name="Kyrpides N."/>
            <person name="Ivanova N."/>
            <person name="Pagani I."/>
            <person name="Vogl K."/>
            <person name="Liu Z."/>
            <person name="Imhoff J."/>
            <person name="Thiel V."/>
            <person name="Frigaard N.-U."/>
            <person name="Bryant D."/>
            <person name="Woyke T."/>
        </authorList>
    </citation>
    <scope>NUCLEOTIDE SEQUENCE [LARGE SCALE GENOMIC DNA]</scope>
    <source>
        <strain evidence="3 4">8321</strain>
    </source>
</reference>
<feature type="transmembrane region" description="Helical" evidence="1">
    <location>
        <begin position="142"/>
        <end position="166"/>
    </location>
</feature>
<evidence type="ECO:0000256" key="1">
    <source>
        <dbReference type="SAM" id="Phobius"/>
    </source>
</evidence>
<dbReference type="AlphaFoldDB" id="L0GWB1"/>
<keyword evidence="1" id="KW-1133">Transmembrane helix</keyword>
<keyword evidence="1" id="KW-0812">Transmembrane</keyword>
<feature type="transmembrane region" description="Helical" evidence="1">
    <location>
        <begin position="60"/>
        <end position="77"/>
    </location>
</feature>
<dbReference type="eggNOG" id="COG2836">
    <property type="taxonomic scope" value="Bacteria"/>
</dbReference>
<keyword evidence="4" id="KW-1185">Reference proteome</keyword>
<sequence>MIDAPGSLLTAFLVGLLGGVHCLGMCGGIVVTLTAGLSGRARSGALTSLPYQLGYNAGRLVGYVFAGILMGGFGAVLTQSLSLQHGQRILYGVSGVVMVLLGLYLADWWRGLGRLEALGSRLWRHIEPLGRRLLPVTSPAHAVALGFAWAWLPCGLVYSVLIWALAAGSAAQGGLLMLSFGLGTLPNLLGIGLLAGAVARVADWTWVRRAAGLLVIGFGLQALWRLTGS</sequence>
<dbReference type="HOGENOM" id="CLU_032635_0_0_6"/>
<feature type="transmembrane region" description="Helical" evidence="1">
    <location>
        <begin position="89"/>
        <end position="106"/>
    </location>
</feature>
<organism evidence="3 4">
    <name type="scientific">Thioflavicoccus mobilis 8321</name>
    <dbReference type="NCBI Taxonomy" id="765912"/>
    <lineage>
        <taxon>Bacteria</taxon>
        <taxon>Pseudomonadati</taxon>
        <taxon>Pseudomonadota</taxon>
        <taxon>Gammaproteobacteria</taxon>
        <taxon>Chromatiales</taxon>
        <taxon>Chromatiaceae</taxon>
        <taxon>Thioflavicoccus</taxon>
    </lineage>
</organism>
<dbReference type="RefSeq" id="WP_015279731.1">
    <property type="nucleotide sequence ID" value="NC_019940.1"/>
</dbReference>
<dbReference type="PATRIC" id="fig|765912.4.peg.732"/>
<accession>L0GWB1</accession>
<dbReference type="InterPro" id="IPR039447">
    <property type="entry name" value="UreH-like_TM_dom"/>
</dbReference>
<dbReference type="EMBL" id="CP003051">
    <property type="protein sequence ID" value="AGA89584.1"/>
    <property type="molecule type" value="Genomic_DNA"/>
</dbReference>
<evidence type="ECO:0000313" key="4">
    <source>
        <dbReference type="Proteomes" id="UP000010816"/>
    </source>
</evidence>
<proteinExistence type="predicted"/>
<evidence type="ECO:0000313" key="3">
    <source>
        <dbReference type="EMBL" id="AGA89584.1"/>
    </source>
</evidence>
<dbReference type="Proteomes" id="UP000010816">
    <property type="component" value="Chromosome"/>
</dbReference>
<feature type="transmembrane region" description="Helical" evidence="1">
    <location>
        <begin position="178"/>
        <end position="200"/>
    </location>
</feature>
<evidence type="ECO:0000259" key="2">
    <source>
        <dbReference type="Pfam" id="PF13386"/>
    </source>
</evidence>
<dbReference type="PANTHER" id="PTHR42208">
    <property type="entry name" value="HEAVY METAL TRANSPORTER-RELATED"/>
    <property type="match status" value="1"/>
</dbReference>
<name>L0GWB1_9GAMM</name>
<gene>
    <name evidence="3" type="ORF">Thimo_0745</name>
</gene>
<keyword evidence="1" id="KW-0472">Membrane</keyword>
<dbReference type="STRING" id="765912.Thimo_0745"/>
<dbReference type="PANTHER" id="PTHR42208:SF1">
    <property type="entry name" value="HEAVY METAL TRANSPORTER"/>
    <property type="match status" value="1"/>
</dbReference>
<dbReference type="KEGG" id="tmb:Thimo_0745"/>
<feature type="domain" description="Urease accessory protein UreH-like transmembrane" evidence="2">
    <location>
        <begin position="10"/>
        <end position="220"/>
    </location>
</feature>